<proteinExistence type="predicted"/>
<accession>A0A835Z3Z6</accession>
<keyword evidence="2" id="KW-1185">Reference proteome</keyword>
<name>A0A835Z3Z6_9STRA</name>
<dbReference type="EMBL" id="JAFCMP010000093">
    <property type="protein sequence ID" value="KAG5187172.1"/>
    <property type="molecule type" value="Genomic_DNA"/>
</dbReference>
<protein>
    <submittedName>
        <fullName evidence="1">Uncharacterized protein</fullName>
    </submittedName>
</protein>
<comment type="caution">
    <text evidence="1">The sequence shown here is derived from an EMBL/GenBank/DDBJ whole genome shotgun (WGS) entry which is preliminary data.</text>
</comment>
<organism evidence="1 2">
    <name type="scientific">Tribonema minus</name>
    <dbReference type="NCBI Taxonomy" id="303371"/>
    <lineage>
        <taxon>Eukaryota</taxon>
        <taxon>Sar</taxon>
        <taxon>Stramenopiles</taxon>
        <taxon>Ochrophyta</taxon>
        <taxon>PX clade</taxon>
        <taxon>Xanthophyceae</taxon>
        <taxon>Tribonematales</taxon>
        <taxon>Tribonemataceae</taxon>
        <taxon>Tribonema</taxon>
    </lineage>
</organism>
<reference evidence="1" key="1">
    <citation type="submission" date="2021-02" db="EMBL/GenBank/DDBJ databases">
        <title>First Annotated Genome of the Yellow-green Alga Tribonema minus.</title>
        <authorList>
            <person name="Mahan K.M."/>
        </authorList>
    </citation>
    <scope>NUCLEOTIDE SEQUENCE</scope>
    <source>
        <strain evidence="1">UTEX B ZZ1240</strain>
    </source>
</reference>
<dbReference type="AlphaFoldDB" id="A0A835Z3Z6"/>
<evidence type="ECO:0000313" key="1">
    <source>
        <dbReference type="EMBL" id="KAG5187172.1"/>
    </source>
</evidence>
<gene>
    <name evidence="1" type="ORF">JKP88DRAFT_288267</name>
</gene>
<dbReference type="Proteomes" id="UP000664859">
    <property type="component" value="Unassembled WGS sequence"/>
</dbReference>
<evidence type="ECO:0000313" key="2">
    <source>
        <dbReference type="Proteomes" id="UP000664859"/>
    </source>
</evidence>
<sequence>MELDNPYAVLNEEDIKQLPKDGWLERLVDRRYNPNGSWDYRWLLRDGTLSTWKTEDDALEVAMPWTLDTFHALYELKHVNDMPDYATRIPREDRRVSTKEAALALFPRGTKVVREERGALKQQVKYLWGTITGYLAPYWRVRYEDGDWEDFTKRQLQCAIALAEATQQRAKDLGVTVSSPKVVQEIMASSPGPPLYAVSAPMPLHRKSARAVNFLPHGGIHLV</sequence>